<feature type="transmembrane region" description="Helical" evidence="2">
    <location>
        <begin position="210"/>
        <end position="227"/>
    </location>
</feature>
<dbReference type="InterPro" id="IPR050879">
    <property type="entry name" value="Acyltransferase_3"/>
</dbReference>
<evidence type="ECO:0000313" key="5">
    <source>
        <dbReference type="Proteomes" id="UP000315677"/>
    </source>
</evidence>
<keyword evidence="2" id="KW-0472">Membrane</keyword>
<name>A0A543DIW5_9PSEU</name>
<feature type="transmembrane region" description="Helical" evidence="2">
    <location>
        <begin position="20"/>
        <end position="38"/>
    </location>
</feature>
<proteinExistence type="predicted"/>
<feature type="transmembrane region" description="Helical" evidence="2">
    <location>
        <begin position="155"/>
        <end position="177"/>
    </location>
</feature>
<feature type="transmembrane region" description="Helical" evidence="2">
    <location>
        <begin position="87"/>
        <end position="109"/>
    </location>
</feature>
<feature type="transmembrane region" description="Helical" evidence="2">
    <location>
        <begin position="287"/>
        <end position="305"/>
    </location>
</feature>
<organism evidence="4 5">
    <name type="scientific">Pseudonocardia kunmingensis</name>
    <dbReference type="NCBI Taxonomy" id="630975"/>
    <lineage>
        <taxon>Bacteria</taxon>
        <taxon>Bacillati</taxon>
        <taxon>Actinomycetota</taxon>
        <taxon>Actinomycetes</taxon>
        <taxon>Pseudonocardiales</taxon>
        <taxon>Pseudonocardiaceae</taxon>
        <taxon>Pseudonocardia</taxon>
    </lineage>
</organism>
<keyword evidence="2" id="KW-0812">Transmembrane</keyword>
<evidence type="ECO:0000313" key="4">
    <source>
        <dbReference type="EMBL" id="TQM09276.1"/>
    </source>
</evidence>
<reference evidence="4 5" key="1">
    <citation type="submission" date="2019-06" db="EMBL/GenBank/DDBJ databases">
        <title>Sequencing the genomes of 1000 actinobacteria strains.</title>
        <authorList>
            <person name="Klenk H.-P."/>
        </authorList>
    </citation>
    <scope>NUCLEOTIDE SEQUENCE [LARGE SCALE GENOMIC DNA]</scope>
    <source>
        <strain evidence="4 5">DSM 45301</strain>
    </source>
</reference>
<feature type="transmembrane region" description="Helical" evidence="2">
    <location>
        <begin position="50"/>
        <end position="67"/>
    </location>
</feature>
<dbReference type="PANTHER" id="PTHR23028">
    <property type="entry name" value="ACETYLTRANSFERASE"/>
    <property type="match status" value="1"/>
</dbReference>
<feature type="domain" description="Acyltransferase 3" evidence="3">
    <location>
        <begin position="14"/>
        <end position="325"/>
    </location>
</feature>
<comment type="caution">
    <text evidence="4">The sequence shown here is derived from an EMBL/GenBank/DDBJ whole genome shotgun (WGS) entry which is preliminary data.</text>
</comment>
<keyword evidence="5" id="KW-1185">Reference proteome</keyword>
<dbReference type="GO" id="GO:0016747">
    <property type="term" value="F:acyltransferase activity, transferring groups other than amino-acyl groups"/>
    <property type="evidence" value="ECO:0007669"/>
    <property type="project" value="InterPro"/>
</dbReference>
<feature type="region of interest" description="Disordered" evidence="1">
    <location>
        <begin position="357"/>
        <end position="386"/>
    </location>
</feature>
<evidence type="ECO:0000256" key="1">
    <source>
        <dbReference type="SAM" id="MobiDB-lite"/>
    </source>
</evidence>
<dbReference type="Proteomes" id="UP000315677">
    <property type="component" value="Unassembled WGS sequence"/>
</dbReference>
<feature type="transmembrane region" description="Helical" evidence="2">
    <location>
        <begin position="257"/>
        <end position="275"/>
    </location>
</feature>
<dbReference type="RefSeq" id="WP_142057346.1">
    <property type="nucleotide sequence ID" value="NZ_VFPA01000003.1"/>
</dbReference>
<dbReference type="PANTHER" id="PTHR23028:SF53">
    <property type="entry name" value="ACYL_TRANSF_3 DOMAIN-CONTAINING PROTEIN"/>
    <property type="match status" value="1"/>
</dbReference>
<dbReference type="AlphaFoldDB" id="A0A543DIW5"/>
<accession>A0A543DIW5</accession>
<dbReference type="InterPro" id="IPR002656">
    <property type="entry name" value="Acyl_transf_3_dom"/>
</dbReference>
<protein>
    <submittedName>
        <fullName evidence="4">Peptidoglycan/LPS O-acetylase OafA/YrhL</fullName>
    </submittedName>
</protein>
<dbReference type="OrthoDB" id="9796461at2"/>
<dbReference type="EMBL" id="VFPA01000003">
    <property type="protein sequence ID" value="TQM09276.1"/>
    <property type="molecule type" value="Genomic_DNA"/>
</dbReference>
<evidence type="ECO:0000259" key="3">
    <source>
        <dbReference type="Pfam" id="PF01757"/>
    </source>
</evidence>
<gene>
    <name evidence="4" type="ORF">FB558_5028</name>
</gene>
<dbReference type="GO" id="GO:0016020">
    <property type="term" value="C:membrane"/>
    <property type="evidence" value="ECO:0007669"/>
    <property type="project" value="TreeGrafter"/>
</dbReference>
<dbReference type="Pfam" id="PF01757">
    <property type="entry name" value="Acyl_transf_3"/>
    <property type="match status" value="1"/>
</dbReference>
<evidence type="ECO:0000256" key="2">
    <source>
        <dbReference type="SAM" id="Phobius"/>
    </source>
</evidence>
<feature type="transmembrane region" description="Helical" evidence="2">
    <location>
        <begin position="234"/>
        <end position="251"/>
    </location>
</feature>
<feature type="compositionally biased region" description="Low complexity" evidence="1">
    <location>
        <begin position="365"/>
        <end position="379"/>
    </location>
</feature>
<keyword evidence="2" id="KW-1133">Transmembrane helix</keyword>
<feature type="transmembrane region" description="Helical" evidence="2">
    <location>
        <begin position="182"/>
        <end position="198"/>
    </location>
</feature>
<dbReference type="GO" id="GO:0009103">
    <property type="term" value="P:lipopolysaccharide biosynthetic process"/>
    <property type="evidence" value="ECO:0007669"/>
    <property type="project" value="TreeGrafter"/>
</dbReference>
<feature type="transmembrane region" description="Helical" evidence="2">
    <location>
        <begin position="311"/>
        <end position="330"/>
    </location>
</feature>
<sequence>MRTLRDTFDPRANSFDVLRLLFAGTVAVSHGLVLHTGWQPRWGASTLGDFGLDGFFILSGFLVTRSYLNLASLPRFAWHRFLRIMPGFWVCLLVIALVAAPAAALLRGLPAGTPFTGEPSAIRYVLANAGLLIVQYDIAGILVDRPRELSFNGALWTLFFEAFCYTVVAALGVLGVLRRRRWVVAGIVAVLAVLTALQEAGLPVWVNERVLRLLFVFLLGSLAHLYADRIPMRGSIAAAAAAVFLGSVAVFHDYRVLGAAPLAYLIAWSGTCFPWPWSMRADFSYGVYIYHWPLFQLLGLTGLAAAPSPLFVLVGLVLVVVPAALSWYLIEKPALSRKHSALPDRIAGWTARAGRRAVVRRSRRAGPGPAPAGTSRGGRSAARPNR</sequence>